<dbReference type="InterPro" id="IPR051232">
    <property type="entry name" value="ARID/SWI1_ChromRemod"/>
</dbReference>
<evidence type="ECO:0000313" key="1">
    <source>
        <dbReference type="EMBL" id="KAG7171263.1"/>
    </source>
</evidence>
<name>A0A8J5N0V5_HOMAM</name>
<keyword evidence="2" id="KW-1185">Reference proteome</keyword>
<dbReference type="GO" id="GO:0005634">
    <property type="term" value="C:nucleus"/>
    <property type="evidence" value="ECO:0007669"/>
    <property type="project" value="TreeGrafter"/>
</dbReference>
<dbReference type="Proteomes" id="UP000747542">
    <property type="component" value="Unassembled WGS sequence"/>
</dbReference>
<organism evidence="1 2">
    <name type="scientific">Homarus americanus</name>
    <name type="common">American lobster</name>
    <dbReference type="NCBI Taxonomy" id="6706"/>
    <lineage>
        <taxon>Eukaryota</taxon>
        <taxon>Metazoa</taxon>
        <taxon>Ecdysozoa</taxon>
        <taxon>Arthropoda</taxon>
        <taxon>Crustacea</taxon>
        <taxon>Multicrustacea</taxon>
        <taxon>Malacostraca</taxon>
        <taxon>Eumalacostraca</taxon>
        <taxon>Eucarida</taxon>
        <taxon>Decapoda</taxon>
        <taxon>Pleocyemata</taxon>
        <taxon>Astacidea</taxon>
        <taxon>Nephropoidea</taxon>
        <taxon>Nephropidae</taxon>
        <taxon>Homarus</taxon>
    </lineage>
</organism>
<sequence length="81" mass="8819">MWLPQPEDPPFLTVGTEVSAKYKGAFCEAKVHKVVKVVKVKLALQIVKASSISWYSGGLICWMVLDIDGCGYADESCQPSA</sequence>
<comment type="caution">
    <text evidence="1">The sequence shown here is derived from an EMBL/GenBank/DDBJ whole genome shotgun (WGS) entry which is preliminary data.</text>
</comment>
<reference evidence="1" key="1">
    <citation type="journal article" date="2021" name="Sci. Adv.">
        <title>The American lobster genome reveals insights on longevity, neural, and immune adaptations.</title>
        <authorList>
            <person name="Polinski J.M."/>
            <person name="Zimin A.V."/>
            <person name="Clark K.F."/>
            <person name="Kohn A.B."/>
            <person name="Sadowski N."/>
            <person name="Timp W."/>
            <person name="Ptitsyn A."/>
            <person name="Khanna P."/>
            <person name="Romanova D.Y."/>
            <person name="Williams P."/>
            <person name="Greenwood S.J."/>
            <person name="Moroz L.L."/>
            <person name="Walt D.R."/>
            <person name="Bodnar A.G."/>
        </authorList>
    </citation>
    <scope>NUCLEOTIDE SEQUENCE</scope>
    <source>
        <strain evidence="1">GMGI-L3</strain>
    </source>
</reference>
<dbReference type="Gene3D" id="2.30.30.140">
    <property type="match status" value="1"/>
</dbReference>
<protein>
    <submittedName>
        <fullName evidence="1">AT-rich interactive domain-containing protein 4B-like 1</fullName>
    </submittedName>
</protein>
<accession>A0A8J5N0V5</accession>
<gene>
    <name evidence="1" type="primary">Arid4b-L1</name>
    <name evidence="1" type="ORF">Hamer_G013714</name>
</gene>
<proteinExistence type="predicted"/>
<dbReference type="GO" id="GO:0006357">
    <property type="term" value="P:regulation of transcription by RNA polymerase II"/>
    <property type="evidence" value="ECO:0007669"/>
    <property type="project" value="TreeGrafter"/>
</dbReference>
<dbReference type="PANTHER" id="PTHR13964">
    <property type="entry name" value="RBP-RELATED"/>
    <property type="match status" value="1"/>
</dbReference>
<dbReference type="EMBL" id="JAHLQT010012455">
    <property type="protein sequence ID" value="KAG7171263.1"/>
    <property type="molecule type" value="Genomic_DNA"/>
</dbReference>
<dbReference type="GO" id="GO:0000976">
    <property type="term" value="F:transcription cis-regulatory region binding"/>
    <property type="evidence" value="ECO:0007669"/>
    <property type="project" value="TreeGrafter"/>
</dbReference>
<dbReference type="PANTHER" id="PTHR13964:SF27">
    <property type="entry name" value="HAT-TRICK, ISOFORM D"/>
    <property type="match status" value="1"/>
</dbReference>
<evidence type="ECO:0000313" key="2">
    <source>
        <dbReference type="Proteomes" id="UP000747542"/>
    </source>
</evidence>
<dbReference type="AlphaFoldDB" id="A0A8J5N0V5"/>